<dbReference type="InterPro" id="IPR028460">
    <property type="entry name" value="Tbh/DBH"/>
</dbReference>
<dbReference type="PANTHER" id="PTHR10157">
    <property type="entry name" value="DOPAMINE BETA HYDROXYLASE RELATED"/>
    <property type="match status" value="1"/>
</dbReference>
<dbReference type="GO" id="GO:0005507">
    <property type="term" value="F:copper ion binding"/>
    <property type="evidence" value="ECO:0007669"/>
    <property type="project" value="InterPro"/>
</dbReference>
<accession>A0A9J7LUK8</accession>
<dbReference type="InterPro" id="IPR008977">
    <property type="entry name" value="PHM/PNGase_F_dom_sf"/>
</dbReference>
<dbReference type="GO" id="GO:0004500">
    <property type="term" value="F:dopamine beta-monooxygenase activity"/>
    <property type="evidence" value="ECO:0007669"/>
    <property type="project" value="InterPro"/>
</dbReference>
<evidence type="ECO:0000259" key="3">
    <source>
        <dbReference type="PROSITE" id="PS50836"/>
    </source>
</evidence>
<evidence type="ECO:0000313" key="5">
    <source>
        <dbReference type="RefSeq" id="XP_035688545.1"/>
    </source>
</evidence>
<name>A0A9J7LUK8_BRAFL</name>
<dbReference type="RefSeq" id="XP_035688545.1">
    <property type="nucleotide sequence ID" value="XM_035832652.1"/>
</dbReference>
<feature type="domain" description="DOMON" evidence="3">
    <location>
        <begin position="1"/>
        <end position="87"/>
    </location>
</feature>
<dbReference type="AlphaFoldDB" id="A0A9J7LUK8"/>
<dbReference type="PRINTS" id="PR00767">
    <property type="entry name" value="DBMONOXGNASE"/>
</dbReference>
<dbReference type="PANTHER" id="PTHR10157:SF23">
    <property type="entry name" value="MOXD1 HOMOLOG 1"/>
    <property type="match status" value="1"/>
</dbReference>
<dbReference type="PROSITE" id="PS50836">
    <property type="entry name" value="DOMON"/>
    <property type="match status" value="1"/>
</dbReference>
<dbReference type="Gene3D" id="2.60.120.310">
    <property type="entry name" value="Copper type II, ascorbate-dependent monooxygenase, N-terminal domain"/>
    <property type="match status" value="1"/>
</dbReference>
<proteinExistence type="inferred from homology"/>
<protein>
    <submittedName>
        <fullName evidence="5">DBH-like monooxygenase protein 1 isoform X2</fullName>
    </submittedName>
</protein>
<dbReference type="GeneID" id="118424139"/>
<dbReference type="Pfam" id="PF03351">
    <property type="entry name" value="DOMON"/>
    <property type="match status" value="1"/>
</dbReference>
<gene>
    <name evidence="5" type="primary">LOC118424139</name>
</gene>
<dbReference type="SMART" id="SM00664">
    <property type="entry name" value="DoH"/>
    <property type="match status" value="1"/>
</dbReference>
<dbReference type="InterPro" id="IPR036939">
    <property type="entry name" value="Cu2_ascorb_mOase_N_sf"/>
</dbReference>
<keyword evidence="4" id="KW-1185">Reference proteome</keyword>
<evidence type="ECO:0000256" key="2">
    <source>
        <dbReference type="ARBA" id="ARBA00010676"/>
    </source>
</evidence>
<dbReference type="SUPFAM" id="SSF49344">
    <property type="entry name" value="CBD9-like"/>
    <property type="match status" value="1"/>
</dbReference>
<sequence>MGLSPNGGMPGSDIVIGWVKDGTAYLTDRYADAKAEPSVDESQDWELVSGYENGTHTVLRFNRKLTTCDENDRVITEDTLRVIWAWHDQDPEDESGVSGPSYHGSNRGARATRLLSRKYPDQTNSAGTTYTVDFIMNKVNVPDYQDTTYWCQVFEMPKLVGKHHVIKAEPIIQPGNEGMVHHFLVYNCKKNPNMTICQRNIRDMSVLLPTCLATGENVIREASLWHGPSVVGVSFTQSRLVTPSVARTTVALC</sequence>
<dbReference type="SUPFAM" id="SSF49742">
    <property type="entry name" value="PHM/PNGase F"/>
    <property type="match status" value="1"/>
</dbReference>
<reference evidence="5" key="2">
    <citation type="submission" date="2025-08" db="UniProtKB">
        <authorList>
            <consortium name="RefSeq"/>
        </authorList>
    </citation>
    <scope>IDENTIFICATION</scope>
    <source>
        <strain evidence="5">S238N-H82</strain>
        <tissue evidence="5">Testes</tissue>
    </source>
</reference>
<dbReference type="InterPro" id="IPR045266">
    <property type="entry name" value="DOH_DOMON"/>
</dbReference>
<dbReference type="InterPro" id="IPR005018">
    <property type="entry name" value="DOMON_domain"/>
</dbReference>
<dbReference type="InterPro" id="IPR000323">
    <property type="entry name" value="Cu2_ascorb_mOase_N"/>
</dbReference>
<evidence type="ECO:0000256" key="1">
    <source>
        <dbReference type="ARBA" id="ARBA00001973"/>
    </source>
</evidence>
<evidence type="ECO:0000313" key="4">
    <source>
        <dbReference type="Proteomes" id="UP000001554"/>
    </source>
</evidence>
<organism evidence="4 5">
    <name type="scientific">Branchiostoma floridae</name>
    <name type="common">Florida lancelet</name>
    <name type="synonym">Amphioxus</name>
    <dbReference type="NCBI Taxonomy" id="7739"/>
    <lineage>
        <taxon>Eukaryota</taxon>
        <taxon>Metazoa</taxon>
        <taxon>Chordata</taxon>
        <taxon>Cephalochordata</taxon>
        <taxon>Leptocardii</taxon>
        <taxon>Amphioxiformes</taxon>
        <taxon>Branchiostomatidae</taxon>
        <taxon>Branchiostoma</taxon>
    </lineage>
</organism>
<comment type="similarity">
    <text evidence="2">Belongs to the copper type II ascorbate-dependent monooxygenase family.</text>
</comment>
<dbReference type="InterPro" id="IPR000945">
    <property type="entry name" value="DBH-like"/>
</dbReference>
<dbReference type="Proteomes" id="UP000001554">
    <property type="component" value="Chromosome 10"/>
</dbReference>
<comment type="cofactor">
    <cofactor evidence="1">
        <name>Cu(2+)</name>
        <dbReference type="ChEBI" id="CHEBI:29036"/>
    </cofactor>
</comment>
<dbReference type="Pfam" id="PF01082">
    <property type="entry name" value="Cu2_monooxygen"/>
    <property type="match status" value="1"/>
</dbReference>
<reference evidence="4" key="1">
    <citation type="journal article" date="2020" name="Nat. Ecol. Evol.">
        <title>Deeply conserved synteny resolves early events in vertebrate evolution.</title>
        <authorList>
            <person name="Simakov O."/>
            <person name="Marletaz F."/>
            <person name="Yue J.X."/>
            <person name="O'Connell B."/>
            <person name="Jenkins J."/>
            <person name="Brandt A."/>
            <person name="Calef R."/>
            <person name="Tung C.H."/>
            <person name="Huang T.K."/>
            <person name="Schmutz J."/>
            <person name="Satoh N."/>
            <person name="Yu J.K."/>
            <person name="Putnam N.H."/>
            <person name="Green R.E."/>
            <person name="Rokhsar D.S."/>
        </authorList>
    </citation>
    <scope>NUCLEOTIDE SEQUENCE [LARGE SCALE GENOMIC DNA]</scope>
    <source>
        <strain evidence="4">S238N-H82</strain>
    </source>
</reference>
<dbReference type="CDD" id="cd09631">
    <property type="entry name" value="DOMON_DOH"/>
    <property type="match status" value="1"/>
</dbReference>